<dbReference type="EMBL" id="CADEAL010001315">
    <property type="protein sequence ID" value="CAB1431192.1"/>
    <property type="molecule type" value="Genomic_DNA"/>
</dbReference>
<feature type="region of interest" description="Disordered" evidence="1">
    <location>
        <begin position="74"/>
        <end position="103"/>
    </location>
</feature>
<protein>
    <submittedName>
        <fullName evidence="2">Uncharacterized protein</fullName>
    </submittedName>
</protein>
<dbReference type="AlphaFoldDB" id="A0A9N7YLB1"/>
<evidence type="ECO:0000313" key="2">
    <source>
        <dbReference type="EMBL" id="CAB1431192.1"/>
    </source>
</evidence>
<sequence>MLDKTCSRSAAKEGVGDGRWGEACRPRMSAGCGRGPKPRRAAPIPSSALFSYPMQRNMSRSPHRGLMALQAPETNRPATGGRVSRPELPPVRAAGVARKCEAA</sequence>
<evidence type="ECO:0000256" key="1">
    <source>
        <dbReference type="SAM" id="MobiDB-lite"/>
    </source>
</evidence>
<keyword evidence="3" id="KW-1185">Reference proteome</keyword>
<accession>A0A9N7YLB1</accession>
<name>A0A9N7YLB1_PLEPL</name>
<feature type="region of interest" description="Disordered" evidence="1">
    <location>
        <begin position="1"/>
        <end position="59"/>
    </location>
</feature>
<evidence type="ECO:0000313" key="3">
    <source>
        <dbReference type="Proteomes" id="UP001153269"/>
    </source>
</evidence>
<organism evidence="2 3">
    <name type="scientific">Pleuronectes platessa</name>
    <name type="common">European plaice</name>
    <dbReference type="NCBI Taxonomy" id="8262"/>
    <lineage>
        <taxon>Eukaryota</taxon>
        <taxon>Metazoa</taxon>
        <taxon>Chordata</taxon>
        <taxon>Craniata</taxon>
        <taxon>Vertebrata</taxon>
        <taxon>Euteleostomi</taxon>
        <taxon>Actinopterygii</taxon>
        <taxon>Neopterygii</taxon>
        <taxon>Teleostei</taxon>
        <taxon>Neoteleostei</taxon>
        <taxon>Acanthomorphata</taxon>
        <taxon>Carangaria</taxon>
        <taxon>Pleuronectiformes</taxon>
        <taxon>Pleuronectoidei</taxon>
        <taxon>Pleuronectidae</taxon>
        <taxon>Pleuronectes</taxon>
    </lineage>
</organism>
<comment type="caution">
    <text evidence="2">The sequence shown here is derived from an EMBL/GenBank/DDBJ whole genome shotgun (WGS) entry which is preliminary data.</text>
</comment>
<proteinExistence type="predicted"/>
<feature type="compositionally biased region" description="Basic and acidic residues" evidence="1">
    <location>
        <begin position="1"/>
        <end position="25"/>
    </location>
</feature>
<gene>
    <name evidence="2" type="ORF">PLEPLA_LOCUS19191</name>
</gene>
<reference evidence="2" key="1">
    <citation type="submission" date="2020-03" db="EMBL/GenBank/DDBJ databases">
        <authorList>
            <person name="Weist P."/>
        </authorList>
    </citation>
    <scope>NUCLEOTIDE SEQUENCE</scope>
</reference>
<dbReference type="Proteomes" id="UP001153269">
    <property type="component" value="Unassembled WGS sequence"/>
</dbReference>